<dbReference type="PANTHER" id="PTHR37313">
    <property type="entry name" value="UPF0749 PROTEIN RV1825"/>
    <property type="match status" value="1"/>
</dbReference>
<dbReference type="Pfam" id="PF05949">
    <property type="entry name" value="DUF881"/>
    <property type="match status" value="1"/>
</dbReference>
<dbReference type="eggNOG" id="COG3879">
    <property type="taxonomic scope" value="Bacteria"/>
</dbReference>
<sequence>MAEGGLTRVWQRVRRVLLRARSAQRRRASQRTWSARLATAAVLVVTGLLVVVSATHARGIDLRPGRNTDLVSLVQSESHRNTQLTAEVTRLRAEVDQLAAAEGSTDSDLAGELAEKSALVGLTPVTGPSVTVTLTDAPASVAGDGVDQDLLVVHQQDIQSVANELWRGGAEAMTIQGQRVIATTGIKCVGNTVVLHGVPYAPPYRISAIGDPRKLQAALESAEYIKIYRQYVDAFHLGYEVTVSARSTFPGYQGSVDLRYATAFDSPR</sequence>
<gene>
    <name evidence="2" type="ordered locus">MLP_52930</name>
</gene>
<accession>F5XIR9</accession>
<name>F5XIR9_MICPN</name>
<dbReference type="InterPro" id="IPR010273">
    <property type="entry name" value="DUF881"/>
</dbReference>
<dbReference type="GO" id="GO:0005886">
    <property type="term" value="C:plasma membrane"/>
    <property type="evidence" value="ECO:0007669"/>
    <property type="project" value="TreeGrafter"/>
</dbReference>
<evidence type="ECO:0000313" key="3">
    <source>
        <dbReference type="Proteomes" id="UP000007947"/>
    </source>
</evidence>
<comment type="similarity">
    <text evidence="1">Belongs to the UPF0749 family.</text>
</comment>
<keyword evidence="3" id="KW-1185">Reference proteome</keyword>
<reference evidence="2 3" key="1">
    <citation type="submission" date="2011-05" db="EMBL/GenBank/DDBJ databases">
        <title>Whole genome sequence of Microlunatus phosphovorus NM-1.</title>
        <authorList>
            <person name="Hosoyama A."/>
            <person name="Sasaki K."/>
            <person name="Harada T."/>
            <person name="Igarashi R."/>
            <person name="Kawakoshi A."/>
            <person name="Sasagawa M."/>
            <person name="Fukada J."/>
            <person name="Nakamura S."/>
            <person name="Katano Y."/>
            <person name="Hanada S."/>
            <person name="Kamagata Y."/>
            <person name="Nakamura N."/>
            <person name="Yamazaki S."/>
            <person name="Fujita N."/>
        </authorList>
    </citation>
    <scope>NUCLEOTIDE SEQUENCE [LARGE SCALE GENOMIC DNA]</scope>
    <source>
        <strain evidence="3">ATCC 700054 / DSM 10555 / JCM 9379 / NBRC 101784 / NCIMB 13414 / VKM Ac-1990 / NM-1</strain>
    </source>
</reference>
<dbReference type="OrthoDB" id="3214641at2"/>
<proteinExistence type="inferred from homology"/>
<dbReference type="STRING" id="1032480.MLP_52930"/>
<dbReference type="HOGENOM" id="CLU_040273_2_1_11"/>
<dbReference type="KEGG" id="mph:MLP_52930"/>
<dbReference type="PANTHER" id="PTHR37313:SF4">
    <property type="entry name" value="CONSERVED MEMBRANE PROTEIN-RELATED"/>
    <property type="match status" value="1"/>
</dbReference>
<dbReference type="Proteomes" id="UP000007947">
    <property type="component" value="Chromosome"/>
</dbReference>
<organism evidence="2 3">
    <name type="scientific">Microlunatus phosphovorus (strain ATCC 700054 / DSM 10555 / JCM 9379 / NBRC 101784 / NCIMB 13414 / VKM Ac-1990 / NM-1)</name>
    <dbReference type="NCBI Taxonomy" id="1032480"/>
    <lineage>
        <taxon>Bacteria</taxon>
        <taxon>Bacillati</taxon>
        <taxon>Actinomycetota</taxon>
        <taxon>Actinomycetes</taxon>
        <taxon>Propionibacteriales</taxon>
        <taxon>Propionibacteriaceae</taxon>
        <taxon>Microlunatus</taxon>
    </lineage>
</organism>
<dbReference type="AlphaFoldDB" id="F5XIR9"/>
<evidence type="ECO:0000256" key="1">
    <source>
        <dbReference type="ARBA" id="ARBA00009108"/>
    </source>
</evidence>
<dbReference type="EMBL" id="AP012204">
    <property type="protein sequence ID" value="BAK38307.1"/>
    <property type="molecule type" value="Genomic_DNA"/>
</dbReference>
<dbReference type="Gene3D" id="3.30.70.1880">
    <property type="entry name" value="Protein of unknown function DUF881"/>
    <property type="match status" value="1"/>
</dbReference>
<dbReference type="RefSeq" id="WP_013866119.1">
    <property type="nucleotide sequence ID" value="NC_015635.1"/>
</dbReference>
<evidence type="ECO:0008006" key="4">
    <source>
        <dbReference type="Google" id="ProtNLM"/>
    </source>
</evidence>
<protein>
    <recommendedName>
        <fullName evidence="4">DUF881 domain-containing protein</fullName>
    </recommendedName>
</protein>
<evidence type="ECO:0000313" key="2">
    <source>
        <dbReference type="EMBL" id="BAK38307.1"/>
    </source>
</evidence>